<evidence type="ECO:0000313" key="1">
    <source>
        <dbReference type="EMBL" id="GAH52225.1"/>
    </source>
</evidence>
<dbReference type="EMBL" id="BARU01016759">
    <property type="protein sequence ID" value="GAH52225.1"/>
    <property type="molecule type" value="Genomic_DNA"/>
</dbReference>
<dbReference type="PROSITE" id="PS51257">
    <property type="entry name" value="PROKAR_LIPOPROTEIN"/>
    <property type="match status" value="1"/>
</dbReference>
<comment type="caution">
    <text evidence="1">The sequence shown here is derived from an EMBL/GenBank/DDBJ whole genome shotgun (WGS) entry which is preliminary data.</text>
</comment>
<protein>
    <recommendedName>
        <fullName evidence="2">DUF4249 family protein</fullName>
    </recommendedName>
</protein>
<gene>
    <name evidence="1" type="ORF">S03H2_27837</name>
</gene>
<sequence>MKRVSLYIPAFIILAGLFSSCEKVIEFEGEALEQKIVLYSVLNPDSLIDVYISYSHPIFDPEFSYHQIVDADVRLFRDDSFIDTLTYRPPATVKDYVPSSV</sequence>
<accession>X1H549</accession>
<feature type="non-terminal residue" evidence="1">
    <location>
        <position position="101"/>
    </location>
</feature>
<dbReference type="AlphaFoldDB" id="X1H549"/>
<evidence type="ECO:0008006" key="2">
    <source>
        <dbReference type="Google" id="ProtNLM"/>
    </source>
</evidence>
<proteinExistence type="predicted"/>
<name>X1H549_9ZZZZ</name>
<organism evidence="1">
    <name type="scientific">marine sediment metagenome</name>
    <dbReference type="NCBI Taxonomy" id="412755"/>
    <lineage>
        <taxon>unclassified sequences</taxon>
        <taxon>metagenomes</taxon>
        <taxon>ecological metagenomes</taxon>
    </lineage>
</organism>
<reference evidence="1" key="1">
    <citation type="journal article" date="2014" name="Front. Microbiol.">
        <title>High frequency of phylogenetically diverse reductive dehalogenase-homologous genes in deep subseafloor sedimentary metagenomes.</title>
        <authorList>
            <person name="Kawai M."/>
            <person name="Futagami T."/>
            <person name="Toyoda A."/>
            <person name="Takaki Y."/>
            <person name="Nishi S."/>
            <person name="Hori S."/>
            <person name="Arai W."/>
            <person name="Tsubouchi T."/>
            <person name="Morono Y."/>
            <person name="Uchiyama I."/>
            <person name="Ito T."/>
            <person name="Fujiyama A."/>
            <person name="Inagaki F."/>
            <person name="Takami H."/>
        </authorList>
    </citation>
    <scope>NUCLEOTIDE SEQUENCE</scope>
    <source>
        <strain evidence="1">Expedition CK06-06</strain>
    </source>
</reference>